<gene>
    <name evidence="2" type="ORF">BDD14_3974</name>
</gene>
<proteinExistence type="predicted"/>
<protein>
    <submittedName>
        <fullName evidence="2">Uncharacterized protein</fullName>
    </submittedName>
</protein>
<dbReference type="AlphaFoldDB" id="A0A4Q7YYQ6"/>
<evidence type="ECO:0000313" key="2">
    <source>
        <dbReference type="EMBL" id="RZU42401.1"/>
    </source>
</evidence>
<organism evidence="2 3">
    <name type="scientific">Edaphobacter modestus</name>
    <dbReference type="NCBI Taxonomy" id="388466"/>
    <lineage>
        <taxon>Bacteria</taxon>
        <taxon>Pseudomonadati</taxon>
        <taxon>Acidobacteriota</taxon>
        <taxon>Terriglobia</taxon>
        <taxon>Terriglobales</taxon>
        <taxon>Acidobacteriaceae</taxon>
        <taxon>Edaphobacter</taxon>
    </lineage>
</organism>
<comment type="caution">
    <text evidence="2">The sequence shown here is derived from an EMBL/GenBank/DDBJ whole genome shotgun (WGS) entry which is preliminary data.</text>
</comment>
<keyword evidence="3" id="KW-1185">Reference proteome</keyword>
<sequence length="132" mass="14787">MTEVAVDTVLTAEIRYRERASVNISGVLNGRLNSKRRNVSESSQPSEPRKRQKRIEQARIDRLLKDSAAFQQANEIRKYVEAIRALQSRDKADSAEEFERWSQGALAQADRIDPAIGGTFLVAAQDEEDIGG</sequence>
<evidence type="ECO:0000256" key="1">
    <source>
        <dbReference type="SAM" id="MobiDB-lite"/>
    </source>
</evidence>
<dbReference type="OrthoDB" id="9777694at2"/>
<dbReference type="RefSeq" id="WP_130420184.1">
    <property type="nucleotide sequence ID" value="NZ_SHKW01000001.1"/>
</dbReference>
<evidence type="ECO:0000313" key="3">
    <source>
        <dbReference type="Proteomes" id="UP000292958"/>
    </source>
</evidence>
<name>A0A4Q7YYQ6_9BACT</name>
<accession>A0A4Q7YYQ6</accession>
<dbReference type="Proteomes" id="UP000292958">
    <property type="component" value="Unassembled WGS sequence"/>
</dbReference>
<dbReference type="EMBL" id="SHKW01000001">
    <property type="protein sequence ID" value="RZU42401.1"/>
    <property type="molecule type" value="Genomic_DNA"/>
</dbReference>
<feature type="region of interest" description="Disordered" evidence="1">
    <location>
        <begin position="33"/>
        <end position="54"/>
    </location>
</feature>
<reference evidence="2 3" key="1">
    <citation type="submission" date="2019-02" db="EMBL/GenBank/DDBJ databases">
        <title>Genomic Encyclopedia of Archaeal and Bacterial Type Strains, Phase II (KMG-II): from individual species to whole genera.</title>
        <authorList>
            <person name="Goeker M."/>
        </authorList>
    </citation>
    <scope>NUCLEOTIDE SEQUENCE [LARGE SCALE GENOMIC DNA]</scope>
    <source>
        <strain evidence="2 3">DSM 18101</strain>
    </source>
</reference>